<evidence type="ECO:0000256" key="2">
    <source>
        <dbReference type="ARBA" id="ARBA00023242"/>
    </source>
</evidence>
<dbReference type="InterPro" id="IPR009061">
    <property type="entry name" value="DNA-bd_dom_put_sf"/>
</dbReference>
<dbReference type="CDD" id="cd21081">
    <property type="entry name" value="DHD_Dac"/>
    <property type="match status" value="1"/>
</dbReference>
<evidence type="ECO:0000256" key="3">
    <source>
        <dbReference type="ARBA" id="ARBA00038192"/>
    </source>
</evidence>
<reference evidence="6" key="3">
    <citation type="submission" date="2025-09" db="UniProtKB">
        <authorList>
            <consortium name="Ensembl"/>
        </authorList>
    </citation>
    <scope>IDENTIFICATION</scope>
</reference>
<dbReference type="PANTHER" id="PTHR12577">
    <property type="entry name" value="DACHSHUND"/>
    <property type="match status" value="1"/>
</dbReference>
<evidence type="ECO:0000259" key="5">
    <source>
        <dbReference type="Pfam" id="PF02437"/>
    </source>
</evidence>
<dbReference type="AlphaFoldDB" id="A0A665TTH7"/>
<dbReference type="InterPro" id="IPR037000">
    <property type="entry name" value="Ski_DNA-bd_sf"/>
</dbReference>
<dbReference type="SUPFAM" id="SSF46955">
    <property type="entry name" value="Putative DNA-binding domain"/>
    <property type="match status" value="1"/>
</dbReference>
<evidence type="ECO:0000313" key="6">
    <source>
        <dbReference type="Ensembl" id="ENSENLP00000008071.1"/>
    </source>
</evidence>
<comment type="subcellular location">
    <subcellularLocation>
        <location evidence="1">Nucleus</location>
    </subcellularLocation>
</comment>
<accession>A0A665TTH7</accession>
<dbReference type="OMA" id="PTPVGLY"/>
<dbReference type="Gene3D" id="3.10.260.20">
    <property type="entry name" value="Ski"/>
    <property type="match status" value="1"/>
</dbReference>
<feature type="compositionally biased region" description="Low complexity" evidence="4">
    <location>
        <begin position="341"/>
        <end position="352"/>
    </location>
</feature>
<dbReference type="Ensembl" id="ENSENLT00000008435.1">
    <property type="protein sequence ID" value="ENSENLP00000008071.1"/>
    <property type="gene ID" value="ENSENLG00000003910.1"/>
</dbReference>
<evidence type="ECO:0000256" key="1">
    <source>
        <dbReference type="ARBA" id="ARBA00004123"/>
    </source>
</evidence>
<feature type="region of interest" description="Disordered" evidence="4">
    <location>
        <begin position="324"/>
        <end position="366"/>
    </location>
</feature>
<dbReference type="InterPro" id="IPR003380">
    <property type="entry name" value="SKI/SNO/DAC"/>
</dbReference>
<evidence type="ECO:0000256" key="4">
    <source>
        <dbReference type="SAM" id="MobiDB-lite"/>
    </source>
</evidence>
<dbReference type="Pfam" id="PF02437">
    <property type="entry name" value="Ski_Sno_DHD"/>
    <property type="match status" value="1"/>
</dbReference>
<dbReference type="PANTHER" id="PTHR12577:SF7">
    <property type="entry name" value="DACHSHUND HOMOLOG 2"/>
    <property type="match status" value="1"/>
</dbReference>
<sequence length="543" mass="58058">MLSAFLPGPGGALAGLGNGGAAPLVSGGGGGGALGPLPGLGSLSAAGLTPGSPGLAQTSSGPGLCSECKLVEVHGVKVASFGVDGQELICLPQVFDLFLKHLVGGLHTVYTKLKRLDITPVVCTVEQVRVLRGLGAIQPGVNRCKLISRKDFETLYQDCTSASSRPGRPPKRCSGAGIQESPRLLHPGLPGLLSPNLLSHTGLTAAAMAELQKLQKMKMMMSLQNGNESDNDDLHSNTGETHTSSSSTSVIIVSHRCLLPSFSGLDLPFMMMPHPLLPMGLPPASVAMAMSQMNHLSTIANMAAAAQQIHTHVHRAPVIKERVCDSPSLSPSVDETNTPLQSQPSSSASSSPERLGTQQESSLGQALPPGFPAPFLFADGLSSVETLLTNIQGLLKVAVENARAQDKQIQAEKRELKMELYREREMRESLERQLTSELQSRASIQKRLKKEKKAKRKLQEALEFESKRRERVEDALKHSSSSSPSPEPLHAANNNKNGTSGCFRVCFLLVLGHQDHFLSPINATFSFVACQNHNWEELCCFFP</sequence>
<reference evidence="6" key="1">
    <citation type="submission" date="2021-04" db="EMBL/GenBank/DDBJ databases">
        <authorList>
            <consortium name="Wellcome Sanger Institute Data Sharing"/>
        </authorList>
    </citation>
    <scope>NUCLEOTIDE SEQUENCE [LARGE SCALE GENOMIC DNA]</scope>
</reference>
<evidence type="ECO:0000313" key="7">
    <source>
        <dbReference type="Proteomes" id="UP000472264"/>
    </source>
</evidence>
<reference evidence="6" key="2">
    <citation type="submission" date="2025-08" db="UniProtKB">
        <authorList>
            <consortium name="Ensembl"/>
        </authorList>
    </citation>
    <scope>IDENTIFICATION</scope>
</reference>
<dbReference type="Proteomes" id="UP000472264">
    <property type="component" value="Chromosome 18"/>
</dbReference>
<name>A0A665TTH7_ECHNA</name>
<dbReference type="GO" id="GO:0005667">
    <property type="term" value="C:transcription regulator complex"/>
    <property type="evidence" value="ECO:0007669"/>
    <property type="project" value="TreeGrafter"/>
</dbReference>
<keyword evidence="7" id="KW-1185">Reference proteome</keyword>
<dbReference type="FunFam" id="3.10.260.20:FF:000001">
    <property type="entry name" value="Dachshund homolog 1"/>
    <property type="match status" value="1"/>
</dbReference>
<proteinExistence type="inferred from homology"/>
<dbReference type="InterPro" id="IPR052417">
    <property type="entry name" value="Dachshund_domain"/>
</dbReference>
<keyword evidence="2" id="KW-0539">Nucleus</keyword>
<dbReference type="GO" id="GO:0000978">
    <property type="term" value="F:RNA polymerase II cis-regulatory region sequence-specific DNA binding"/>
    <property type="evidence" value="ECO:0007669"/>
    <property type="project" value="TreeGrafter"/>
</dbReference>
<dbReference type="InParanoid" id="A0A665TTH7"/>
<protein>
    <submittedName>
        <fullName evidence="6">Dachshund b</fullName>
    </submittedName>
</protein>
<dbReference type="GO" id="GO:0000981">
    <property type="term" value="F:DNA-binding transcription factor activity, RNA polymerase II-specific"/>
    <property type="evidence" value="ECO:0007669"/>
    <property type="project" value="TreeGrafter"/>
</dbReference>
<feature type="region of interest" description="Disordered" evidence="4">
    <location>
        <begin position="473"/>
        <end position="493"/>
    </location>
</feature>
<dbReference type="GO" id="GO:0005634">
    <property type="term" value="C:nucleus"/>
    <property type="evidence" value="ECO:0007669"/>
    <property type="project" value="UniProtKB-SubCell"/>
</dbReference>
<feature type="region of interest" description="Disordered" evidence="4">
    <location>
        <begin position="224"/>
        <end position="246"/>
    </location>
</feature>
<organism evidence="6 7">
    <name type="scientific">Echeneis naucrates</name>
    <name type="common">Live sharksucker</name>
    <dbReference type="NCBI Taxonomy" id="173247"/>
    <lineage>
        <taxon>Eukaryota</taxon>
        <taxon>Metazoa</taxon>
        <taxon>Chordata</taxon>
        <taxon>Craniata</taxon>
        <taxon>Vertebrata</taxon>
        <taxon>Euteleostomi</taxon>
        <taxon>Actinopterygii</taxon>
        <taxon>Neopterygii</taxon>
        <taxon>Teleostei</taxon>
        <taxon>Neoteleostei</taxon>
        <taxon>Acanthomorphata</taxon>
        <taxon>Carangaria</taxon>
        <taxon>Carangiformes</taxon>
        <taxon>Echeneidae</taxon>
        <taxon>Echeneis</taxon>
    </lineage>
</organism>
<feature type="domain" description="SKI/SNO/DAC" evidence="5">
    <location>
        <begin position="66"/>
        <end position="160"/>
    </location>
</feature>
<comment type="similarity">
    <text evidence="3">Belongs to the DACH/dachshund family.</text>
</comment>
<feature type="compositionally biased region" description="Polar residues" evidence="4">
    <location>
        <begin position="327"/>
        <end position="340"/>
    </location>
</feature>